<evidence type="ECO:0000313" key="4">
    <source>
        <dbReference type="EMBL" id="UOQ72673.1"/>
    </source>
</evidence>
<dbReference type="CDD" id="cd04301">
    <property type="entry name" value="NAT_SF"/>
    <property type="match status" value="1"/>
</dbReference>
<sequence length="145" mass="16268">MPVRAPSSPSDFAAYYQLRYRVLRQPWNQPLGSERADDDDAPSTTHALYSTQAGEVVGVARLHPSGPGQAQVRYMAVDPAFQGQGIGQQLLEYLEDAARRQGLTECILHARQQAVPFYERLGYRVVAPSHQLFGTIQHFLMRKDL</sequence>
<gene>
    <name evidence="4" type="ORF">MUN79_01365</name>
</gene>
<dbReference type="EMBL" id="CP095046">
    <property type="protein sequence ID" value="UOQ72673.1"/>
    <property type="molecule type" value="Genomic_DNA"/>
</dbReference>
<accession>A0A8T9QCV9</accession>
<dbReference type="SUPFAM" id="SSF55729">
    <property type="entry name" value="Acyl-CoA N-acyltransferases (Nat)"/>
    <property type="match status" value="1"/>
</dbReference>
<dbReference type="KEGG" id="hcu:MUN79_01365"/>
<reference evidence="4" key="1">
    <citation type="submission" date="2022-04" db="EMBL/GenBank/DDBJ databases">
        <title>Hymenobacter sp. isolated from the air.</title>
        <authorList>
            <person name="Won M."/>
            <person name="Lee C.-M."/>
            <person name="Woen H.-Y."/>
            <person name="Kwon S.-W."/>
        </authorList>
    </citation>
    <scope>NUCLEOTIDE SEQUENCE</scope>
    <source>
        <strain evidence="4">5116S-3</strain>
    </source>
</reference>
<dbReference type="InterPro" id="IPR050832">
    <property type="entry name" value="Bact_Acetyltransf"/>
</dbReference>
<protein>
    <submittedName>
        <fullName evidence="4">GNAT family N-acetyltransferase</fullName>
    </submittedName>
</protein>
<dbReference type="InterPro" id="IPR016181">
    <property type="entry name" value="Acyl_CoA_acyltransferase"/>
</dbReference>
<dbReference type="PANTHER" id="PTHR43877">
    <property type="entry name" value="AMINOALKYLPHOSPHONATE N-ACETYLTRANSFERASE-RELATED-RELATED"/>
    <property type="match status" value="1"/>
</dbReference>
<feature type="domain" description="N-acetyltransferase" evidence="3">
    <location>
        <begin position="1"/>
        <end position="145"/>
    </location>
</feature>
<evidence type="ECO:0000313" key="5">
    <source>
        <dbReference type="Proteomes" id="UP000831796"/>
    </source>
</evidence>
<organism evidence="4 5">
    <name type="scientific">Hymenobacter cellulosilyticus</name>
    <dbReference type="NCBI Taxonomy" id="2932248"/>
    <lineage>
        <taxon>Bacteria</taxon>
        <taxon>Pseudomonadati</taxon>
        <taxon>Bacteroidota</taxon>
        <taxon>Cytophagia</taxon>
        <taxon>Cytophagales</taxon>
        <taxon>Hymenobacteraceae</taxon>
        <taxon>Hymenobacter</taxon>
    </lineage>
</organism>
<dbReference type="GO" id="GO:0016747">
    <property type="term" value="F:acyltransferase activity, transferring groups other than amino-acyl groups"/>
    <property type="evidence" value="ECO:0007669"/>
    <property type="project" value="InterPro"/>
</dbReference>
<keyword evidence="5" id="KW-1185">Reference proteome</keyword>
<evidence type="ECO:0000256" key="1">
    <source>
        <dbReference type="ARBA" id="ARBA00022679"/>
    </source>
</evidence>
<keyword evidence="2" id="KW-0012">Acyltransferase</keyword>
<dbReference type="Pfam" id="PF00583">
    <property type="entry name" value="Acetyltransf_1"/>
    <property type="match status" value="1"/>
</dbReference>
<name>A0A8T9QCV9_9BACT</name>
<dbReference type="RefSeq" id="WP_244676031.1">
    <property type="nucleotide sequence ID" value="NZ_CP095046.1"/>
</dbReference>
<dbReference type="Proteomes" id="UP000831796">
    <property type="component" value="Chromosome"/>
</dbReference>
<dbReference type="InterPro" id="IPR000182">
    <property type="entry name" value="GNAT_dom"/>
</dbReference>
<evidence type="ECO:0000259" key="3">
    <source>
        <dbReference type="PROSITE" id="PS51186"/>
    </source>
</evidence>
<proteinExistence type="predicted"/>
<evidence type="ECO:0000256" key="2">
    <source>
        <dbReference type="ARBA" id="ARBA00023315"/>
    </source>
</evidence>
<dbReference type="Gene3D" id="3.40.630.30">
    <property type="match status" value="1"/>
</dbReference>
<dbReference type="AlphaFoldDB" id="A0A8T9QCV9"/>
<dbReference type="PROSITE" id="PS51186">
    <property type="entry name" value="GNAT"/>
    <property type="match status" value="1"/>
</dbReference>
<keyword evidence="1" id="KW-0808">Transferase</keyword>